<feature type="non-terminal residue" evidence="1">
    <location>
        <position position="1"/>
    </location>
</feature>
<gene>
    <name evidence="1" type="ORF">S06H3_65974</name>
</gene>
<sequence length="76" mass="8581">TILSKDYPFKCISEWARTNFSVDLKLSDIADVKVKEIEQLIKRQAKGNAANNISLSMGEYLEDYGNPRTWDIAGLS</sequence>
<evidence type="ECO:0000313" key="1">
    <source>
        <dbReference type="EMBL" id="GAI62469.1"/>
    </source>
</evidence>
<comment type="caution">
    <text evidence="1">The sequence shown here is derived from an EMBL/GenBank/DDBJ whole genome shotgun (WGS) entry which is preliminary data.</text>
</comment>
<organism evidence="1">
    <name type="scientific">marine sediment metagenome</name>
    <dbReference type="NCBI Taxonomy" id="412755"/>
    <lineage>
        <taxon>unclassified sequences</taxon>
        <taxon>metagenomes</taxon>
        <taxon>ecological metagenomes</taxon>
    </lineage>
</organism>
<dbReference type="AlphaFoldDB" id="X1S3X7"/>
<reference evidence="1" key="1">
    <citation type="journal article" date="2014" name="Front. Microbiol.">
        <title>High frequency of phylogenetically diverse reductive dehalogenase-homologous genes in deep subseafloor sedimentary metagenomes.</title>
        <authorList>
            <person name="Kawai M."/>
            <person name="Futagami T."/>
            <person name="Toyoda A."/>
            <person name="Takaki Y."/>
            <person name="Nishi S."/>
            <person name="Hori S."/>
            <person name="Arai W."/>
            <person name="Tsubouchi T."/>
            <person name="Morono Y."/>
            <person name="Uchiyama I."/>
            <person name="Ito T."/>
            <person name="Fujiyama A."/>
            <person name="Inagaki F."/>
            <person name="Takami H."/>
        </authorList>
    </citation>
    <scope>NUCLEOTIDE SEQUENCE</scope>
    <source>
        <strain evidence="1">Expedition CK06-06</strain>
    </source>
</reference>
<protein>
    <submittedName>
        <fullName evidence="1">Uncharacterized protein</fullName>
    </submittedName>
</protein>
<dbReference type="EMBL" id="BARV01044691">
    <property type="protein sequence ID" value="GAI62469.1"/>
    <property type="molecule type" value="Genomic_DNA"/>
</dbReference>
<name>X1S3X7_9ZZZZ</name>
<feature type="non-terminal residue" evidence="1">
    <location>
        <position position="76"/>
    </location>
</feature>
<accession>X1S3X7</accession>
<proteinExistence type="predicted"/>